<comment type="caution">
    <text evidence="1">The sequence shown here is derived from an EMBL/GenBank/DDBJ whole genome shotgun (WGS) entry which is preliminary data.</text>
</comment>
<evidence type="ECO:0000313" key="1">
    <source>
        <dbReference type="EMBL" id="MZQ90129.1"/>
    </source>
</evidence>
<keyword evidence="2" id="KW-1185">Reference proteome</keyword>
<accession>A0A6L8VL88</accession>
<protein>
    <submittedName>
        <fullName evidence="1">Uncharacterized protein</fullName>
    </submittedName>
</protein>
<dbReference type="AlphaFoldDB" id="A0A6L8VL88"/>
<dbReference type="EMBL" id="WWNR01000008">
    <property type="protein sequence ID" value="MZQ90129.1"/>
    <property type="molecule type" value="Genomic_DNA"/>
</dbReference>
<gene>
    <name evidence="1" type="ORF">GS660_13625</name>
</gene>
<proteinExistence type="predicted"/>
<sequence>MADTKRIVETIETSDDPAQLRRFMANARQKKAAELYDLAFRRLLEVLPDPAPGTVEGDMWRSVHALEQVLTEERGKAARLTRTRAKLTKGGAIPVLRDFDANPELEGGFALLIARKLAEFTGEAVVLRHAASFAAEVVSAARDRLEEAGVETEAMGAA</sequence>
<reference evidence="1 2" key="1">
    <citation type="submission" date="2020-01" db="EMBL/GenBank/DDBJ databases">
        <title>Frigidibacter albus SP32T (=CGMCC 1.13995T).</title>
        <authorList>
            <person name="Liao X."/>
        </authorList>
    </citation>
    <scope>NUCLEOTIDE SEQUENCE [LARGE SCALE GENOMIC DNA]</scope>
    <source>
        <strain evidence="1 2">SP32</strain>
    </source>
</reference>
<dbReference type="RefSeq" id="WP_161347426.1">
    <property type="nucleotide sequence ID" value="NZ_BMGW01000008.1"/>
</dbReference>
<dbReference type="Proteomes" id="UP000477083">
    <property type="component" value="Unassembled WGS sequence"/>
</dbReference>
<dbReference type="OrthoDB" id="7658594at2"/>
<evidence type="ECO:0000313" key="2">
    <source>
        <dbReference type="Proteomes" id="UP000477083"/>
    </source>
</evidence>
<name>A0A6L8VL88_9RHOB</name>
<organism evidence="1 2">
    <name type="scientific">Frigidibacter albus</name>
    <dbReference type="NCBI Taxonomy" id="1465486"/>
    <lineage>
        <taxon>Bacteria</taxon>
        <taxon>Pseudomonadati</taxon>
        <taxon>Pseudomonadota</taxon>
        <taxon>Alphaproteobacteria</taxon>
        <taxon>Rhodobacterales</taxon>
        <taxon>Paracoccaceae</taxon>
        <taxon>Frigidibacter</taxon>
    </lineage>
</organism>